<dbReference type="PANTHER" id="PTHR43677:SF3">
    <property type="entry name" value="PROSTAGLANDIN REDUCTASE 3"/>
    <property type="match status" value="1"/>
</dbReference>
<evidence type="ECO:0000313" key="3">
    <source>
        <dbReference type="EMBL" id="CAD7623716.1"/>
    </source>
</evidence>
<dbReference type="AlphaFoldDB" id="A0A7R9KI69"/>
<dbReference type="GO" id="GO:0008270">
    <property type="term" value="F:zinc ion binding"/>
    <property type="evidence" value="ECO:0007669"/>
    <property type="project" value="InterPro"/>
</dbReference>
<protein>
    <recommendedName>
        <fullName evidence="2">Enoyl reductase (ER) domain-containing protein</fullName>
    </recommendedName>
</protein>
<dbReference type="InterPro" id="IPR013154">
    <property type="entry name" value="ADH-like_N"/>
</dbReference>
<comment type="similarity">
    <text evidence="1">Belongs to the zinc-containing alcohol dehydrogenase family. Quinone oxidoreductase subfamily.</text>
</comment>
<feature type="non-terminal residue" evidence="3">
    <location>
        <position position="1"/>
    </location>
</feature>
<dbReference type="EMBL" id="CAJPIZ010001839">
    <property type="protein sequence ID" value="CAG2104146.1"/>
    <property type="molecule type" value="Genomic_DNA"/>
</dbReference>
<evidence type="ECO:0000259" key="2">
    <source>
        <dbReference type="SMART" id="SM00829"/>
    </source>
</evidence>
<dbReference type="InterPro" id="IPR020843">
    <property type="entry name" value="ER"/>
</dbReference>
<dbReference type="InterPro" id="IPR036291">
    <property type="entry name" value="NAD(P)-bd_dom_sf"/>
</dbReference>
<dbReference type="OrthoDB" id="48317at2759"/>
<dbReference type="InterPro" id="IPR051397">
    <property type="entry name" value="Zn-ADH-like_protein"/>
</dbReference>
<dbReference type="SUPFAM" id="SSF51735">
    <property type="entry name" value="NAD(P)-binding Rossmann-fold domains"/>
    <property type="match status" value="1"/>
</dbReference>
<feature type="domain" description="Enoyl reductase (ER)" evidence="2">
    <location>
        <begin position="16"/>
        <end position="208"/>
    </location>
</feature>
<dbReference type="SMART" id="SM00829">
    <property type="entry name" value="PKS_ER"/>
    <property type="match status" value="1"/>
</dbReference>
<evidence type="ECO:0000256" key="1">
    <source>
        <dbReference type="ARBA" id="ARBA00010371"/>
    </source>
</evidence>
<gene>
    <name evidence="3" type="ORF">OSB1V03_LOCUS4167</name>
</gene>
<dbReference type="Gene3D" id="3.90.180.10">
    <property type="entry name" value="Medium-chain alcohol dehydrogenases, catalytic domain"/>
    <property type="match status" value="1"/>
</dbReference>
<dbReference type="Proteomes" id="UP000759131">
    <property type="component" value="Unassembled WGS sequence"/>
</dbReference>
<evidence type="ECO:0000313" key="4">
    <source>
        <dbReference type="Proteomes" id="UP000759131"/>
    </source>
</evidence>
<sequence length="208" mass="22756">MNQVFRKLSVIKLTTNFAEAVKLVEQPLVTPADNQVLIKNIYAGVNASDVNITAGRYFTDAKVPFDVGFEGLGVIHALGKNVTKYRVGQPALFLESKAYSEYVYIKQDNVIPVPELKPDYLTLLVSGLTASIGLDKRGLIKEGEKVLITAAAGGTGHLCVQWAKKKGCHVIGTTSSPEKANMLKELGCDRVINYKTENLSEVLRNEYP</sequence>
<dbReference type="SUPFAM" id="SSF50129">
    <property type="entry name" value="GroES-like"/>
    <property type="match status" value="1"/>
</dbReference>
<dbReference type="GO" id="GO:0016491">
    <property type="term" value="F:oxidoreductase activity"/>
    <property type="evidence" value="ECO:0007669"/>
    <property type="project" value="InterPro"/>
</dbReference>
<dbReference type="GO" id="GO:0005739">
    <property type="term" value="C:mitochondrion"/>
    <property type="evidence" value="ECO:0007669"/>
    <property type="project" value="TreeGrafter"/>
</dbReference>
<proteinExistence type="inferred from homology"/>
<dbReference type="InterPro" id="IPR013149">
    <property type="entry name" value="ADH-like_C"/>
</dbReference>
<dbReference type="PANTHER" id="PTHR43677">
    <property type="entry name" value="SHORT-CHAIN DEHYDROGENASE/REDUCTASE"/>
    <property type="match status" value="1"/>
</dbReference>
<accession>A0A7R9KI69</accession>
<reference evidence="3" key="1">
    <citation type="submission" date="2020-11" db="EMBL/GenBank/DDBJ databases">
        <authorList>
            <person name="Tran Van P."/>
        </authorList>
    </citation>
    <scope>NUCLEOTIDE SEQUENCE</scope>
</reference>
<dbReference type="Pfam" id="PF00107">
    <property type="entry name" value="ADH_zinc_N"/>
    <property type="match status" value="1"/>
</dbReference>
<dbReference type="EMBL" id="OC856414">
    <property type="protein sequence ID" value="CAD7623716.1"/>
    <property type="molecule type" value="Genomic_DNA"/>
</dbReference>
<dbReference type="Gene3D" id="3.40.50.720">
    <property type="entry name" value="NAD(P)-binding Rossmann-like Domain"/>
    <property type="match status" value="1"/>
</dbReference>
<keyword evidence="4" id="KW-1185">Reference proteome</keyword>
<name>A0A7R9KI69_9ACAR</name>
<organism evidence="3">
    <name type="scientific">Medioppia subpectinata</name>
    <dbReference type="NCBI Taxonomy" id="1979941"/>
    <lineage>
        <taxon>Eukaryota</taxon>
        <taxon>Metazoa</taxon>
        <taxon>Ecdysozoa</taxon>
        <taxon>Arthropoda</taxon>
        <taxon>Chelicerata</taxon>
        <taxon>Arachnida</taxon>
        <taxon>Acari</taxon>
        <taxon>Acariformes</taxon>
        <taxon>Sarcoptiformes</taxon>
        <taxon>Oribatida</taxon>
        <taxon>Brachypylina</taxon>
        <taxon>Oppioidea</taxon>
        <taxon>Oppiidae</taxon>
        <taxon>Medioppia</taxon>
    </lineage>
</organism>
<dbReference type="InterPro" id="IPR002364">
    <property type="entry name" value="Quin_OxRdtase/zeta-crystal_CS"/>
</dbReference>
<dbReference type="PROSITE" id="PS01162">
    <property type="entry name" value="QOR_ZETA_CRYSTAL"/>
    <property type="match status" value="1"/>
</dbReference>
<dbReference type="Pfam" id="PF08240">
    <property type="entry name" value="ADH_N"/>
    <property type="match status" value="1"/>
</dbReference>
<dbReference type="InterPro" id="IPR011032">
    <property type="entry name" value="GroES-like_sf"/>
</dbReference>